<evidence type="ECO:0000256" key="8">
    <source>
        <dbReference type="SAM" id="Phobius"/>
    </source>
</evidence>
<dbReference type="GO" id="GO:0005886">
    <property type="term" value="C:plasma membrane"/>
    <property type="evidence" value="ECO:0000318"/>
    <property type="project" value="GO_Central"/>
</dbReference>
<evidence type="ECO:0000259" key="9">
    <source>
        <dbReference type="PROSITE" id="PS50262"/>
    </source>
</evidence>
<dbReference type="PRINTS" id="PR00237">
    <property type="entry name" value="GPCRRHODOPSN"/>
</dbReference>
<feature type="transmembrane region" description="Helical" evidence="8">
    <location>
        <begin position="165"/>
        <end position="187"/>
    </location>
</feature>
<dbReference type="HOGENOM" id="CLU_697458_0_0_1"/>
<evidence type="ECO:0000256" key="7">
    <source>
        <dbReference type="ARBA" id="ARBA00023224"/>
    </source>
</evidence>
<dbReference type="GeneTree" id="ENSGT00940000164736"/>
<evidence type="ECO:0000256" key="4">
    <source>
        <dbReference type="ARBA" id="ARBA00023040"/>
    </source>
</evidence>
<keyword evidence="4" id="KW-0297">G-protein coupled receptor</keyword>
<evidence type="ECO:0000256" key="2">
    <source>
        <dbReference type="ARBA" id="ARBA00022692"/>
    </source>
</evidence>
<dbReference type="GO" id="GO:0007268">
    <property type="term" value="P:chemical synaptic transmission"/>
    <property type="evidence" value="ECO:0000318"/>
    <property type="project" value="GO_Central"/>
</dbReference>
<dbReference type="OMA" id="QRFGYII"/>
<dbReference type="Pfam" id="PF00001">
    <property type="entry name" value="7tm_1"/>
    <property type="match status" value="1"/>
</dbReference>
<dbReference type="SMART" id="SM01381">
    <property type="entry name" value="7TM_GPCR_Srsx"/>
    <property type="match status" value="1"/>
</dbReference>
<keyword evidence="5 8" id="KW-0472">Membrane</keyword>
<feature type="transmembrane region" description="Helical" evidence="8">
    <location>
        <begin position="292"/>
        <end position="314"/>
    </location>
</feature>
<keyword evidence="7" id="KW-0807">Transducer</keyword>
<dbReference type="InterPro" id="IPR017452">
    <property type="entry name" value="GPCR_Rhodpsn_7TM"/>
</dbReference>
<evidence type="ECO:0000256" key="5">
    <source>
        <dbReference type="ARBA" id="ARBA00023136"/>
    </source>
</evidence>
<dbReference type="eggNOG" id="KOG3656">
    <property type="taxonomic scope" value="Eukaryota"/>
</dbReference>
<dbReference type="PANTHER" id="PTHR45695">
    <property type="entry name" value="LEUCOKININ RECEPTOR-RELATED"/>
    <property type="match status" value="1"/>
</dbReference>
<dbReference type="GO" id="GO:0007198">
    <property type="term" value="P:adenylate cyclase-inhibiting serotonin receptor signaling pathway"/>
    <property type="evidence" value="ECO:0000318"/>
    <property type="project" value="GO_Central"/>
</dbReference>
<dbReference type="Ensembl" id="ENSLOCT00000012729.1">
    <property type="protein sequence ID" value="ENSLOCP00000012705.1"/>
    <property type="gene ID" value="ENSLOCG00000010369.1"/>
</dbReference>
<dbReference type="GO" id="GO:0030425">
    <property type="term" value="C:dendrite"/>
    <property type="evidence" value="ECO:0000318"/>
    <property type="project" value="GO_Central"/>
</dbReference>
<sequence>SLDALSLLFNCCVLGITFLAGMMGNLLVCWAVYRNKSLQTANNTLLVNLAANDLLKCSLDIPLFMLASVFEKSRLEAGETLCCLHQFTYSLSSCVQLLTLVIISAERFQAIAFPFETDRRKLRIKAWLLVIWAVGFSLGVLSVTLSKDTLFYMMCRHLRVSARSYFDPFGIYVLVPVWMFSLTLIIVHYMRIFVVVRQHANKVFDVGIPSRPRVGNPVSNWSVTAPDCDDPKPPGVSKSTPASLNTLYSSEGGSVENGPGKAPDVVGAICLLTPSSREHAKKRMEGKLAKRFGYIIIAFLVFWAPMVVILLMNVLTSSSALLELELSAMVLTCVPAAINPLIYTVVNHQFRSEFGRVFSTARSCLLGWRG</sequence>
<dbReference type="Gene3D" id="1.20.1070.10">
    <property type="entry name" value="Rhodopsin 7-helix transmembrane proteins"/>
    <property type="match status" value="1"/>
</dbReference>
<dbReference type="STRING" id="7918.ENSLOCP00000012705"/>
<evidence type="ECO:0000313" key="11">
    <source>
        <dbReference type="Proteomes" id="UP000018468"/>
    </source>
</evidence>
<organism evidence="10 11">
    <name type="scientific">Lepisosteus oculatus</name>
    <name type="common">Spotted gar</name>
    <dbReference type="NCBI Taxonomy" id="7918"/>
    <lineage>
        <taxon>Eukaryota</taxon>
        <taxon>Metazoa</taxon>
        <taxon>Chordata</taxon>
        <taxon>Craniata</taxon>
        <taxon>Vertebrata</taxon>
        <taxon>Euteleostomi</taxon>
        <taxon>Actinopterygii</taxon>
        <taxon>Neopterygii</taxon>
        <taxon>Holostei</taxon>
        <taxon>Semionotiformes</taxon>
        <taxon>Lepisosteidae</taxon>
        <taxon>Lepisosteus</taxon>
    </lineage>
</organism>
<feature type="transmembrane region" description="Helical" evidence="8">
    <location>
        <begin position="326"/>
        <end position="346"/>
    </location>
</feature>
<evidence type="ECO:0000313" key="10">
    <source>
        <dbReference type="Ensembl" id="ENSLOCP00000012705.1"/>
    </source>
</evidence>
<evidence type="ECO:0000256" key="6">
    <source>
        <dbReference type="ARBA" id="ARBA00023170"/>
    </source>
</evidence>
<evidence type="ECO:0000256" key="1">
    <source>
        <dbReference type="ARBA" id="ARBA00004141"/>
    </source>
</evidence>
<dbReference type="Proteomes" id="UP000018468">
    <property type="component" value="Linkage group LG3"/>
</dbReference>
<dbReference type="GO" id="GO:0030594">
    <property type="term" value="F:neurotransmitter receptor activity"/>
    <property type="evidence" value="ECO:0000318"/>
    <property type="project" value="GO_Central"/>
</dbReference>
<dbReference type="GO" id="GO:0045202">
    <property type="term" value="C:synapse"/>
    <property type="evidence" value="ECO:0007669"/>
    <property type="project" value="GOC"/>
</dbReference>
<proteinExistence type="predicted"/>
<dbReference type="CDD" id="cd00637">
    <property type="entry name" value="7tm_classA_rhodopsin-like"/>
    <property type="match status" value="1"/>
</dbReference>
<keyword evidence="3 8" id="KW-1133">Transmembrane helix</keyword>
<feature type="domain" description="G-protein coupled receptors family 1 profile" evidence="9">
    <location>
        <begin position="24"/>
        <end position="343"/>
    </location>
</feature>
<dbReference type="AlphaFoldDB" id="W5MWE6"/>
<accession>W5MWE6</accession>
<dbReference type="EMBL" id="AHAT01014319">
    <property type="status" value="NOT_ANNOTATED_CDS"/>
    <property type="molecule type" value="Genomic_DNA"/>
</dbReference>
<dbReference type="InParanoid" id="W5MWE6"/>
<dbReference type="SUPFAM" id="SSF81321">
    <property type="entry name" value="Family A G protein-coupled receptor-like"/>
    <property type="match status" value="1"/>
</dbReference>
<reference evidence="11" key="1">
    <citation type="submission" date="2011-12" db="EMBL/GenBank/DDBJ databases">
        <title>The Draft Genome of Lepisosteus oculatus.</title>
        <authorList>
            <consortium name="The Broad Institute Genome Assembly &amp; Analysis Group"/>
            <consortium name="Computational R&amp;D Group"/>
            <consortium name="and Sequencing Platform"/>
            <person name="Di Palma F."/>
            <person name="Alfoldi J."/>
            <person name="Johnson J."/>
            <person name="Berlin A."/>
            <person name="Gnerre S."/>
            <person name="Jaffe D."/>
            <person name="MacCallum I."/>
            <person name="Young S."/>
            <person name="Walker B.J."/>
            <person name="Lander E.S."/>
            <person name="Lindblad-Toh K."/>
        </authorList>
    </citation>
    <scope>NUCLEOTIDE SEQUENCE [LARGE SCALE GENOMIC DNA]</scope>
</reference>
<protein>
    <submittedName>
        <fullName evidence="10">5-hydroxytryptamine receptor 2B-like</fullName>
    </submittedName>
</protein>
<dbReference type="PANTHER" id="PTHR45695:SF9">
    <property type="entry name" value="LEUCOKININ RECEPTOR"/>
    <property type="match status" value="1"/>
</dbReference>
<dbReference type="InterPro" id="IPR000276">
    <property type="entry name" value="GPCR_Rhodpsn"/>
</dbReference>
<reference evidence="10" key="3">
    <citation type="submission" date="2025-09" db="UniProtKB">
        <authorList>
            <consortium name="Ensembl"/>
        </authorList>
    </citation>
    <scope>IDENTIFICATION</scope>
</reference>
<keyword evidence="2 8" id="KW-0812">Transmembrane</keyword>
<feature type="transmembrane region" description="Helical" evidence="8">
    <location>
        <begin position="6"/>
        <end position="33"/>
    </location>
</feature>
<dbReference type="PROSITE" id="PS50262">
    <property type="entry name" value="G_PROTEIN_RECEP_F1_2"/>
    <property type="match status" value="1"/>
</dbReference>
<dbReference type="GO" id="GO:0004993">
    <property type="term" value="F:G protein-coupled serotonin receptor activity"/>
    <property type="evidence" value="ECO:0000318"/>
    <property type="project" value="GO_Central"/>
</dbReference>
<name>W5MWE6_LEPOC</name>
<evidence type="ECO:0000256" key="3">
    <source>
        <dbReference type="ARBA" id="ARBA00022989"/>
    </source>
</evidence>
<keyword evidence="6" id="KW-0675">Receptor</keyword>
<feature type="transmembrane region" description="Helical" evidence="8">
    <location>
        <begin position="126"/>
        <end position="145"/>
    </location>
</feature>
<dbReference type="GO" id="GO:0007187">
    <property type="term" value="P:G protein-coupled receptor signaling pathway, coupled to cyclic nucleotide second messenger"/>
    <property type="evidence" value="ECO:0000318"/>
    <property type="project" value="GO_Central"/>
</dbReference>
<comment type="subcellular location">
    <subcellularLocation>
        <location evidence="1">Membrane</location>
        <topology evidence="1">Multi-pass membrane protein</topology>
    </subcellularLocation>
</comment>
<reference evidence="10" key="2">
    <citation type="submission" date="2025-08" db="UniProtKB">
        <authorList>
            <consortium name="Ensembl"/>
        </authorList>
    </citation>
    <scope>IDENTIFICATION</scope>
</reference>
<keyword evidence="11" id="KW-1185">Reference proteome</keyword>